<dbReference type="EMBL" id="QUWV01000094">
    <property type="protein sequence ID" value="RFD19455.1"/>
    <property type="molecule type" value="Genomic_DNA"/>
</dbReference>
<evidence type="ECO:0000313" key="3">
    <source>
        <dbReference type="Proteomes" id="UP000262371"/>
    </source>
</evidence>
<sequence>MSRKASLALAVMLAALCSVTAAQARTHRINLMIAAHHLDYRQRVGSPYGVTTGHHAAISQKGAAYAGIEAKCEGLSGGRAYATGMSIGITRASHRNIFRDCMIQNGAWE</sequence>
<dbReference type="AlphaFoldDB" id="A0A371YYY5"/>
<organism evidence="2 3">
    <name type="scientific">Komagataeibacter melaceti</name>
    <dbReference type="NCBI Taxonomy" id="2766577"/>
    <lineage>
        <taxon>Bacteria</taxon>
        <taxon>Pseudomonadati</taxon>
        <taxon>Pseudomonadota</taxon>
        <taxon>Alphaproteobacteria</taxon>
        <taxon>Acetobacterales</taxon>
        <taxon>Acetobacteraceae</taxon>
        <taxon>Komagataeibacter</taxon>
    </lineage>
</organism>
<keyword evidence="3" id="KW-1185">Reference proteome</keyword>
<dbReference type="RefSeq" id="WP_116703453.1">
    <property type="nucleotide sequence ID" value="NZ_QUWV01000094.1"/>
</dbReference>
<protein>
    <recommendedName>
        <fullName evidence="4">UrcA family protein</fullName>
    </recommendedName>
</protein>
<feature type="chain" id="PRO_5016572048" description="UrcA family protein" evidence="1">
    <location>
        <begin position="25"/>
        <end position="109"/>
    </location>
</feature>
<accession>A0A371YYY5</accession>
<reference evidence="2 3" key="1">
    <citation type="submission" date="2018-08" db="EMBL/GenBank/DDBJ databases">
        <title>Komagataeibacter sp. AV 382.</title>
        <authorList>
            <person name="Skraban J."/>
            <person name="Trcek J."/>
        </authorList>
    </citation>
    <scope>NUCLEOTIDE SEQUENCE [LARGE SCALE GENOMIC DNA]</scope>
    <source>
        <strain evidence="2 3">AV 382</strain>
    </source>
</reference>
<name>A0A371YYY5_9PROT</name>
<proteinExistence type="predicted"/>
<dbReference type="OrthoDB" id="7274833at2"/>
<evidence type="ECO:0000313" key="2">
    <source>
        <dbReference type="EMBL" id="RFD19455.1"/>
    </source>
</evidence>
<evidence type="ECO:0008006" key="4">
    <source>
        <dbReference type="Google" id="ProtNLM"/>
    </source>
</evidence>
<evidence type="ECO:0000256" key="1">
    <source>
        <dbReference type="SAM" id="SignalP"/>
    </source>
</evidence>
<dbReference type="Proteomes" id="UP000262371">
    <property type="component" value="Unassembled WGS sequence"/>
</dbReference>
<comment type="caution">
    <text evidence="2">The sequence shown here is derived from an EMBL/GenBank/DDBJ whole genome shotgun (WGS) entry which is preliminary data.</text>
</comment>
<feature type="signal peptide" evidence="1">
    <location>
        <begin position="1"/>
        <end position="24"/>
    </location>
</feature>
<gene>
    <name evidence="2" type="ORF">DY926_11235</name>
</gene>
<keyword evidence="1" id="KW-0732">Signal</keyword>